<feature type="compositionally biased region" description="Basic and acidic residues" evidence="7">
    <location>
        <begin position="1423"/>
        <end position="1446"/>
    </location>
</feature>
<feature type="compositionally biased region" description="Polar residues" evidence="7">
    <location>
        <begin position="904"/>
        <end position="920"/>
    </location>
</feature>
<feature type="compositionally biased region" description="Polar residues" evidence="7">
    <location>
        <begin position="250"/>
        <end position="272"/>
    </location>
</feature>
<evidence type="ECO:0000256" key="1">
    <source>
        <dbReference type="ARBA" id="ARBA00022527"/>
    </source>
</evidence>
<evidence type="ECO:0000259" key="8">
    <source>
        <dbReference type="PROSITE" id="PS50011"/>
    </source>
</evidence>
<feature type="compositionally biased region" description="Low complexity" evidence="7">
    <location>
        <begin position="568"/>
        <end position="584"/>
    </location>
</feature>
<feature type="region of interest" description="Disordered" evidence="7">
    <location>
        <begin position="215"/>
        <end position="287"/>
    </location>
</feature>
<feature type="compositionally biased region" description="Polar residues" evidence="7">
    <location>
        <begin position="1107"/>
        <end position="1121"/>
    </location>
</feature>
<dbReference type="GO" id="GO:0005524">
    <property type="term" value="F:ATP binding"/>
    <property type="evidence" value="ECO:0007669"/>
    <property type="project" value="UniProtKB-KW"/>
</dbReference>
<reference evidence="9" key="1">
    <citation type="journal article" date="2021" name="Proc. Natl. Acad. Sci. U.S.A.">
        <title>Three genomes in the algal genus Volvox reveal the fate of a haploid sex-determining region after a transition to homothallism.</title>
        <authorList>
            <person name="Yamamoto K."/>
            <person name="Hamaji T."/>
            <person name="Kawai-Toyooka H."/>
            <person name="Matsuzaki R."/>
            <person name="Takahashi F."/>
            <person name="Nishimura Y."/>
            <person name="Kawachi M."/>
            <person name="Noguchi H."/>
            <person name="Minakuchi Y."/>
            <person name="Umen J.G."/>
            <person name="Toyoda A."/>
            <person name="Nozaki H."/>
        </authorList>
    </citation>
    <scope>NUCLEOTIDE SEQUENCE</scope>
    <source>
        <strain evidence="9">NIES-3780</strain>
    </source>
</reference>
<feature type="region of interest" description="Disordered" evidence="7">
    <location>
        <begin position="1091"/>
        <end position="1128"/>
    </location>
</feature>
<feature type="compositionally biased region" description="Polar residues" evidence="7">
    <location>
        <begin position="534"/>
        <end position="544"/>
    </location>
</feature>
<dbReference type="InterPro" id="IPR030616">
    <property type="entry name" value="Aur-like"/>
</dbReference>
<name>A0A8J4AVI1_9CHLO</name>
<feature type="compositionally biased region" description="Low complexity" evidence="7">
    <location>
        <begin position="136"/>
        <end position="145"/>
    </location>
</feature>
<dbReference type="SMART" id="SM00220">
    <property type="entry name" value="S_TKc"/>
    <property type="match status" value="1"/>
</dbReference>
<dbReference type="GO" id="GO:0004674">
    <property type="term" value="F:protein serine/threonine kinase activity"/>
    <property type="evidence" value="ECO:0007669"/>
    <property type="project" value="UniProtKB-KW"/>
</dbReference>
<evidence type="ECO:0000256" key="7">
    <source>
        <dbReference type="SAM" id="MobiDB-lite"/>
    </source>
</evidence>
<feature type="region of interest" description="Disordered" evidence="7">
    <location>
        <begin position="1156"/>
        <end position="1190"/>
    </location>
</feature>
<feature type="binding site" evidence="6">
    <location>
        <begin position="411"/>
        <end position="413"/>
    </location>
    <ligand>
        <name>ATP</name>
        <dbReference type="ChEBI" id="CHEBI:30616"/>
    </ligand>
</feature>
<feature type="compositionally biased region" description="Acidic residues" evidence="7">
    <location>
        <begin position="65"/>
        <end position="75"/>
    </location>
</feature>
<evidence type="ECO:0000256" key="6">
    <source>
        <dbReference type="PIRSR" id="PIRSR630616-2"/>
    </source>
</evidence>
<keyword evidence="3 6" id="KW-0547">Nucleotide-binding</keyword>
<keyword evidence="10" id="KW-1185">Reference proteome</keyword>
<feature type="domain" description="Protein kinase" evidence="8">
    <location>
        <begin position="334"/>
        <end position="641"/>
    </location>
</feature>
<feature type="region of interest" description="Disordered" evidence="7">
    <location>
        <begin position="1400"/>
        <end position="1476"/>
    </location>
</feature>
<feature type="compositionally biased region" description="Low complexity" evidence="7">
    <location>
        <begin position="1339"/>
        <end position="1355"/>
    </location>
</feature>
<keyword evidence="1" id="KW-0723">Serine/threonine-protein kinase</keyword>
<feature type="region of interest" description="Disordered" evidence="7">
    <location>
        <begin position="508"/>
        <end position="595"/>
    </location>
</feature>
<feature type="binding site" evidence="6">
    <location>
        <position position="344"/>
    </location>
    <ligand>
        <name>ATP</name>
        <dbReference type="ChEBI" id="CHEBI:30616"/>
    </ligand>
</feature>
<feature type="region of interest" description="Disordered" evidence="7">
    <location>
        <begin position="639"/>
        <end position="722"/>
    </location>
</feature>
<sequence length="1476" mass="156756">MVVSGRSYAWEGERMPHQRSSADGEPSSSGRLEFKRSGASDLPLRSLAQLPRSSRNGSESLAMEPAEDILLDTEEQTARQAANLKARPPNTLERASTASTGRRARRGSIADFLGFKSGGPSQQSSAAPSRDITLHGMAGPSASGARSRRSSFLNTFGIAAAQQIDSDNEVGDAGAVPFPEAMSVPVDLTKSLQPPSQGRRRRASMLDIFRSVQSVETSVESGEAGPQGDSLPRTKSNSKSRRASVIDFFRSSNTGLTTNGDDSAPSNTSINRRLQRGESAAGSRAQRRRSVIDILGHSSKKVFAKLMNHEFDQMEEDDMGVDGKLWFTSLNDFKPLTFKYLSGRYSSAFFACSVKTGEHYILKKFEKGKMNLADERGVRRALHFAEVLEHEHIVQCCGLWEDEQALYIVEEYAVKGDLLQDSMSHPEKYTEAFMATKVIKPLLDVLAYLHSANVVHRAIFPESVMFGREDKFKLGHFTSAIDQRVDPPTERIPFLDYMAPEMLSVRSEDVGSPSMMPSTPTVGKGKGRAVRLPASSNDGSNLQRSGPPPSGGTPVFDFGNVHDSRSSQQQQQQLLLLQQQQQQQPGGPPHRPASTSGAQLLELFGLSGHTSEAADSGDKCSPISRASTRNTFNLFRSSRRLSPQQQIQQMHSQALGPSDEGNPSRETSGCNGVGLVSGARRLRGEAPGDTPRRMLTDGSVSRAAPYGNGGVGISGAPARRRKSAVDEMSAPWLRPVGSDAQCDFSPEVLNEDTSPGGGTRGNSGGGEDGGTVEMRTPVVETTSAGATADGSGESSTAAAASGCNDCGSSSVVGDSGDACGGSTSSINPRPPSHRMKPSSPPRAVAASIAIFAQLDSGGDHSPVEKLSPLPTDRLERSDSLPSSLTPQSQHQHHQQRLAAGDSASPPSELTPPQRQVSSCRRSGAAHQPEVSTFPPGSPARTAGSSCGSGGTPLSPPFPRPCSALGSHLHRQGSALGPAEPADSRLDRDECLPGYAAEPLRHQSSTGLRSQSTRLQLADSAQVPMVSVLGAAMLAPTGAIPPGPVMESLMAADQMLTLPYDGRGAAHDPSDTKRVRATVSFTAASGAADAAANDSCAADSYGDDGRGTRSSRVASREPSTSSGQGGQVMMGLRTMARHITVRIGMVLGGRGDLLSPGASHGDSSAWGDAAEGGGGGARDPSPRPSCPGAGEATAIIMPNNPWEWQDHYNEKVDLWQVGCLVHEILCLSLPFETEDKLLACALILWADIVSFPDHLSPECHDFMRSCLTKNPAERPSAAELLQHPWIVRHAAGEVLKSVRQHKDDESLAALSNAQQLTVLQRAATAVGLGWVVGAGGPAAAAGASVASSTGTTTNGSPSPPFWNRLSWLLRPWTSKVVPAWDGGGVGEDVEDTKLALAMAMVQEQQQQQQHQHRHHHHQQAGESGTDRSSRRKSSDVEAARRSLEIIRQHQHQQHLRHPGAVSGGGSVEAPSRWEAMI</sequence>
<evidence type="ECO:0000313" key="9">
    <source>
        <dbReference type="EMBL" id="GIL46486.1"/>
    </source>
</evidence>
<feature type="compositionally biased region" description="Basic residues" evidence="7">
    <location>
        <begin position="1447"/>
        <end position="1456"/>
    </location>
</feature>
<feature type="region of interest" description="Disordered" evidence="7">
    <location>
        <begin position="1339"/>
        <end position="1358"/>
    </location>
</feature>
<protein>
    <recommendedName>
        <fullName evidence="8">Protein kinase domain-containing protein</fullName>
    </recommendedName>
</protein>
<feature type="binding site" evidence="6">
    <location>
        <position position="363"/>
    </location>
    <ligand>
        <name>ATP</name>
        <dbReference type="ChEBI" id="CHEBI:30616"/>
    </ligand>
</feature>
<organism evidence="9 10">
    <name type="scientific">Volvox africanus</name>
    <dbReference type="NCBI Taxonomy" id="51714"/>
    <lineage>
        <taxon>Eukaryota</taxon>
        <taxon>Viridiplantae</taxon>
        <taxon>Chlorophyta</taxon>
        <taxon>core chlorophytes</taxon>
        <taxon>Chlorophyceae</taxon>
        <taxon>CS clade</taxon>
        <taxon>Chlamydomonadales</taxon>
        <taxon>Volvocaceae</taxon>
        <taxon>Volvox</taxon>
    </lineage>
</organism>
<dbReference type="Proteomes" id="UP000747399">
    <property type="component" value="Unassembled WGS sequence"/>
</dbReference>
<keyword evidence="5 6" id="KW-0067">ATP-binding</keyword>
<keyword evidence="4" id="KW-0418">Kinase</keyword>
<gene>
    <name evidence="9" type="ORF">Vafri_3454</name>
</gene>
<dbReference type="SUPFAM" id="SSF56112">
    <property type="entry name" value="Protein kinase-like (PK-like)"/>
    <property type="match status" value="2"/>
</dbReference>
<feature type="region of interest" description="Disordered" evidence="7">
    <location>
        <begin position="736"/>
        <end position="843"/>
    </location>
</feature>
<dbReference type="EMBL" id="BNCO01000003">
    <property type="protein sequence ID" value="GIL46486.1"/>
    <property type="molecule type" value="Genomic_DNA"/>
</dbReference>
<feature type="compositionally biased region" description="Basic and acidic residues" evidence="7">
    <location>
        <begin position="11"/>
        <end position="22"/>
    </location>
</feature>
<feature type="compositionally biased region" description="Gly residues" evidence="7">
    <location>
        <begin position="755"/>
        <end position="769"/>
    </location>
</feature>
<feature type="compositionally biased region" description="Polar residues" evidence="7">
    <location>
        <begin position="879"/>
        <end position="889"/>
    </location>
</feature>
<evidence type="ECO:0000256" key="3">
    <source>
        <dbReference type="ARBA" id="ARBA00022741"/>
    </source>
</evidence>
<evidence type="ECO:0000256" key="5">
    <source>
        <dbReference type="ARBA" id="ARBA00022840"/>
    </source>
</evidence>
<keyword evidence="2" id="KW-0808">Transferase</keyword>
<dbReference type="Pfam" id="PF00069">
    <property type="entry name" value="Pkinase"/>
    <property type="match status" value="2"/>
</dbReference>
<dbReference type="Gene3D" id="1.10.510.10">
    <property type="entry name" value="Transferase(Phosphotransferase) domain 1"/>
    <property type="match status" value="2"/>
</dbReference>
<dbReference type="PANTHER" id="PTHR24350">
    <property type="entry name" value="SERINE/THREONINE-PROTEIN KINASE IAL-RELATED"/>
    <property type="match status" value="1"/>
</dbReference>
<proteinExistence type="predicted"/>
<dbReference type="PROSITE" id="PS50011">
    <property type="entry name" value="PROTEIN_KINASE_DOM"/>
    <property type="match status" value="1"/>
</dbReference>
<comment type="caution">
    <text evidence="9">The sequence shown here is derived from an EMBL/GenBank/DDBJ whole genome shotgun (WGS) entry which is preliminary data.</text>
</comment>
<evidence type="ECO:0000256" key="4">
    <source>
        <dbReference type="ARBA" id="ARBA00022777"/>
    </source>
</evidence>
<accession>A0A8J4AVI1</accession>
<feature type="compositionally biased region" description="Basic and acidic residues" evidence="7">
    <location>
        <begin position="682"/>
        <end position="695"/>
    </location>
</feature>
<evidence type="ECO:0000256" key="2">
    <source>
        <dbReference type="ARBA" id="ARBA00022679"/>
    </source>
</evidence>
<feature type="region of interest" description="Disordered" evidence="7">
    <location>
        <begin position="855"/>
        <end position="986"/>
    </location>
</feature>
<feature type="region of interest" description="Disordered" evidence="7">
    <location>
        <begin position="1"/>
        <end position="147"/>
    </location>
</feature>
<dbReference type="InterPro" id="IPR011009">
    <property type="entry name" value="Kinase-like_dom_sf"/>
</dbReference>
<dbReference type="InterPro" id="IPR000719">
    <property type="entry name" value="Prot_kinase_dom"/>
</dbReference>
<feature type="compositionally biased region" description="Low complexity" evidence="7">
    <location>
        <begin position="781"/>
        <end position="822"/>
    </location>
</feature>
<evidence type="ECO:0000313" key="10">
    <source>
        <dbReference type="Proteomes" id="UP000747399"/>
    </source>
</evidence>